<sequence>MYKKIMAAIDGSDTSKRAFDEAMRFARSQDALLHVVYVVDSPAMLYGVGFYDPAELKKAFVEEGALLAREAEESMQAAGVRGDTAIVDAQGANGDVVHALAQEADRWGADLVVLGTHGRRGMQRALLGSVAEEFMRVTPVPVLLVRYAADE</sequence>
<dbReference type="PRINTS" id="PR01438">
    <property type="entry name" value="UNVRSLSTRESS"/>
</dbReference>
<keyword evidence="5" id="KW-1185">Reference proteome</keyword>
<dbReference type="RefSeq" id="WP_024902228.1">
    <property type="nucleotide sequence ID" value="NZ_CADFGU010000001.1"/>
</dbReference>
<dbReference type="InterPro" id="IPR014729">
    <property type="entry name" value="Rossmann-like_a/b/a_fold"/>
</dbReference>
<evidence type="ECO:0000256" key="1">
    <source>
        <dbReference type="ARBA" id="ARBA00008791"/>
    </source>
</evidence>
<dbReference type="EMBL" id="LAQU01000009">
    <property type="protein sequence ID" value="KKB63533.1"/>
    <property type="molecule type" value="Genomic_DNA"/>
</dbReference>
<gene>
    <name evidence="4" type="ORF">WM40_11015</name>
</gene>
<dbReference type="PATRIC" id="fig|28092.6.peg.2594"/>
<dbReference type="CDD" id="cd00293">
    <property type="entry name" value="USP-like"/>
    <property type="match status" value="1"/>
</dbReference>
<evidence type="ECO:0000256" key="2">
    <source>
        <dbReference type="PIRNR" id="PIRNR006276"/>
    </source>
</evidence>
<dbReference type="PANTHER" id="PTHR46268">
    <property type="entry name" value="STRESS RESPONSE PROTEIN NHAX"/>
    <property type="match status" value="1"/>
</dbReference>
<dbReference type="Pfam" id="PF00582">
    <property type="entry name" value="Usp"/>
    <property type="match status" value="1"/>
</dbReference>
<dbReference type="PIRSF" id="PIRSF006276">
    <property type="entry name" value="UspA"/>
    <property type="match status" value="1"/>
</dbReference>
<keyword evidence="2" id="KW-0963">Cytoplasm</keyword>
<dbReference type="PANTHER" id="PTHR46268:SF15">
    <property type="entry name" value="UNIVERSAL STRESS PROTEIN HP_0031"/>
    <property type="match status" value="1"/>
</dbReference>
<dbReference type="GO" id="GO:0005737">
    <property type="term" value="C:cytoplasm"/>
    <property type="evidence" value="ECO:0007669"/>
    <property type="project" value="UniProtKB-SubCell"/>
</dbReference>
<dbReference type="Proteomes" id="UP000033618">
    <property type="component" value="Unassembled WGS sequence"/>
</dbReference>
<dbReference type="InterPro" id="IPR006016">
    <property type="entry name" value="UspA"/>
</dbReference>
<evidence type="ECO:0000313" key="5">
    <source>
        <dbReference type="Proteomes" id="UP000033618"/>
    </source>
</evidence>
<reference evidence="4 5" key="1">
    <citation type="submission" date="2015-03" db="EMBL/GenBank/DDBJ databases">
        <title>Draft Genome Sequence of Burkholderia andropogonis type strain ICMP2807, isolated from Sorghum bicolor.</title>
        <authorList>
            <person name="Lopes-Santos L."/>
            <person name="Castro D.B."/>
            <person name="Ottoboni L.M."/>
            <person name="Park D."/>
            <person name="Weirc B.S."/>
            <person name="Destefano S.A."/>
        </authorList>
    </citation>
    <scope>NUCLEOTIDE SEQUENCE [LARGE SCALE GENOMIC DNA]</scope>
    <source>
        <strain evidence="4 5">ICMP2807</strain>
    </source>
</reference>
<evidence type="ECO:0000259" key="3">
    <source>
        <dbReference type="Pfam" id="PF00582"/>
    </source>
</evidence>
<proteinExistence type="inferred from homology"/>
<dbReference type="Gene3D" id="3.40.50.620">
    <property type="entry name" value="HUPs"/>
    <property type="match status" value="1"/>
</dbReference>
<dbReference type="SUPFAM" id="SSF52402">
    <property type="entry name" value="Adenine nucleotide alpha hydrolases-like"/>
    <property type="match status" value="1"/>
</dbReference>
<dbReference type="OrthoDB" id="8547832at2"/>
<feature type="domain" description="UspA" evidence="3">
    <location>
        <begin position="1"/>
        <end position="146"/>
    </location>
</feature>
<comment type="caution">
    <text evidence="4">The sequence shown here is derived from an EMBL/GenBank/DDBJ whole genome shotgun (WGS) entry which is preliminary data.</text>
</comment>
<dbReference type="STRING" id="28092.WM40_11015"/>
<dbReference type="AlphaFoldDB" id="A0A0F5K0D3"/>
<protein>
    <recommendedName>
        <fullName evidence="2">Universal stress protein</fullName>
    </recommendedName>
</protein>
<evidence type="ECO:0000313" key="4">
    <source>
        <dbReference type="EMBL" id="KKB63533.1"/>
    </source>
</evidence>
<comment type="similarity">
    <text evidence="1 2">Belongs to the universal stress protein A family.</text>
</comment>
<organism evidence="4 5">
    <name type="scientific">Robbsia andropogonis</name>
    <dbReference type="NCBI Taxonomy" id="28092"/>
    <lineage>
        <taxon>Bacteria</taxon>
        <taxon>Pseudomonadati</taxon>
        <taxon>Pseudomonadota</taxon>
        <taxon>Betaproteobacteria</taxon>
        <taxon>Burkholderiales</taxon>
        <taxon>Burkholderiaceae</taxon>
        <taxon>Robbsia</taxon>
    </lineage>
</organism>
<name>A0A0F5K0D3_9BURK</name>
<accession>A0A0F5K0D3</accession>
<comment type="subcellular location">
    <subcellularLocation>
        <location evidence="2">Cytoplasm</location>
    </subcellularLocation>
</comment>
<dbReference type="InterPro" id="IPR006015">
    <property type="entry name" value="Universal_stress_UspA"/>
</dbReference>